<dbReference type="EMBL" id="BMOU01000003">
    <property type="protein sequence ID" value="GGN94590.1"/>
    <property type="molecule type" value="Genomic_DNA"/>
</dbReference>
<keyword evidence="3" id="KW-1185">Reference proteome</keyword>
<reference evidence="2" key="1">
    <citation type="journal article" date="2014" name="Int. J. Syst. Evol. Microbiol.">
        <title>Complete genome sequence of Corynebacterium casei LMG S-19264T (=DSM 44701T), isolated from a smear-ripened cheese.</title>
        <authorList>
            <consortium name="US DOE Joint Genome Institute (JGI-PGF)"/>
            <person name="Walter F."/>
            <person name="Albersmeier A."/>
            <person name="Kalinowski J."/>
            <person name="Ruckert C."/>
        </authorList>
    </citation>
    <scope>NUCLEOTIDE SEQUENCE</scope>
    <source>
        <strain evidence="2">JCM 17820</strain>
    </source>
</reference>
<name>A0A830GL17_9EURY</name>
<comment type="caution">
    <text evidence="2">The sequence shown here is derived from an EMBL/GenBank/DDBJ whole genome shotgun (WGS) entry which is preliminary data.</text>
</comment>
<dbReference type="Proteomes" id="UP000605784">
    <property type="component" value="Unassembled WGS sequence"/>
</dbReference>
<dbReference type="AlphaFoldDB" id="A0A830GL17"/>
<protein>
    <submittedName>
        <fullName evidence="2">Uncharacterized protein</fullName>
    </submittedName>
</protein>
<accession>A0A830GL17</accession>
<evidence type="ECO:0000313" key="3">
    <source>
        <dbReference type="Proteomes" id="UP000605784"/>
    </source>
</evidence>
<gene>
    <name evidence="2" type="ORF">GCM10009030_21060</name>
</gene>
<evidence type="ECO:0000313" key="2">
    <source>
        <dbReference type="EMBL" id="GGN94590.1"/>
    </source>
</evidence>
<sequence length="74" mass="7460">MSYIVAGSTTGPRNSSTLALGMLATGGKQHPSTVNRVIWGGLMGGPSLLIVGGGISAPLDGERRGRLILVAVTN</sequence>
<proteinExistence type="predicted"/>
<reference evidence="2" key="2">
    <citation type="submission" date="2020-09" db="EMBL/GenBank/DDBJ databases">
        <authorList>
            <person name="Sun Q."/>
            <person name="Ohkuma M."/>
        </authorList>
    </citation>
    <scope>NUCLEOTIDE SEQUENCE</scope>
    <source>
        <strain evidence="2">JCM 17820</strain>
    </source>
</reference>
<organism evidence="2 3">
    <name type="scientific">Haloarcula pellucida</name>
    <dbReference type="NCBI Taxonomy" id="1427151"/>
    <lineage>
        <taxon>Archaea</taxon>
        <taxon>Methanobacteriati</taxon>
        <taxon>Methanobacteriota</taxon>
        <taxon>Stenosarchaea group</taxon>
        <taxon>Halobacteria</taxon>
        <taxon>Halobacteriales</taxon>
        <taxon>Haloarculaceae</taxon>
        <taxon>Haloarcula</taxon>
    </lineage>
</organism>
<evidence type="ECO:0000256" key="1">
    <source>
        <dbReference type="SAM" id="Phobius"/>
    </source>
</evidence>
<feature type="transmembrane region" description="Helical" evidence="1">
    <location>
        <begin position="37"/>
        <end position="59"/>
    </location>
</feature>
<keyword evidence="1" id="KW-1133">Transmembrane helix</keyword>
<dbReference type="RefSeq" id="WP_188997805.1">
    <property type="nucleotide sequence ID" value="NZ_BMOU01000003.1"/>
</dbReference>
<keyword evidence="1" id="KW-0812">Transmembrane</keyword>
<keyword evidence="1" id="KW-0472">Membrane</keyword>